<name>A0ABR2B338_9ROSI</name>
<protein>
    <submittedName>
        <fullName evidence="2">Uncharacterized protein</fullName>
    </submittedName>
</protein>
<comment type="caution">
    <text evidence="2">The sequence shown here is derived from an EMBL/GenBank/DDBJ whole genome shotgun (WGS) entry which is preliminary data.</text>
</comment>
<accession>A0ABR2B338</accession>
<gene>
    <name evidence="2" type="ORF">V6N12_008250</name>
</gene>
<feature type="region of interest" description="Disordered" evidence="1">
    <location>
        <begin position="96"/>
        <end position="129"/>
    </location>
</feature>
<evidence type="ECO:0000256" key="1">
    <source>
        <dbReference type="SAM" id="MobiDB-lite"/>
    </source>
</evidence>
<dbReference type="Proteomes" id="UP001472677">
    <property type="component" value="Unassembled WGS sequence"/>
</dbReference>
<sequence>MVESNPFENTTSSVMRPTPTTVSPQFQDHKQWEITTSGVGSSTRQGGHYRRLSDAEYHDKLKKGLCFRCDEKYDPNHRCISKQLNLLIGTVENVEEDSIDEGPRDVPRNGMNHLNDQGKLEIFPPTSKR</sequence>
<proteinExistence type="predicted"/>
<evidence type="ECO:0000313" key="3">
    <source>
        <dbReference type="Proteomes" id="UP001472677"/>
    </source>
</evidence>
<reference evidence="2 3" key="1">
    <citation type="journal article" date="2024" name="G3 (Bethesda)">
        <title>Genome assembly of Hibiscus sabdariffa L. provides insights into metabolisms of medicinal natural products.</title>
        <authorList>
            <person name="Kim T."/>
        </authorList>
    </citation>
    <scope>NUCLEOTIDE SEQUENCE [LARGE SCALE GENOMIC DNA]</scope>
    <source>
        <strain evidence="2">TK-2024</strain>
        <tissue evidence="2">Old leaves</tissue>
    </source>
</reference>
<evidence type="ECO:0000313" key="2">
    <source>
        <dbReference type="EMBL" id="KAK8501229.1"/>
    </source>
</evidence>
<dbReference type="EMBL" id="JBBPBM010000193">
    <property type="protein sequence ID" value="KAK8501229.1"/>
    <property type="molecule type" value="Genomic_DNA"/>
</dbReference>
<organism evidence="2 3">
    <name type="scientific">Hibiscus sabdariffa</name>
    <name type="common">roselle</name>
    <dbReference type="NCBI Taxonomy" id="183260"/>
    <lineage>
        <taxon>Eukaryota</taxon>
        <taxon>Viridiplantae</taxon>
        <taxon>Streptophyta</taxon>
        <taxon>Embryophyta</taxon>
        <taxon>Tracheophyta</taxon>
        <taxon>Spermatophyta</taxon>
        <taxon>Magnoliopsida</taxon>
        <taxon>eudicotyledons</taxon>
        <taxon>Gunneridae</taxon>
        <taxon>Pentapetalae</taxon>
        <taxon>rosids</taxon>
        <taxon>malvids</taxon>
        <taxon>Malvales</taxon>
        <taxon>Malvaceae</taxon>
        <taxon>Malvoideae</taxon>
        <taxon>Hibiscus</taxon>
    </lineage>
</organism>
<feature type="compositionally biased region" description="Polar residues" evidence="1">
    <location>
        <begin position="33"/>
        <end position="45"/>
    </location>
</feature>
<feature type="region of interest" description="Disordered" evidence="1">
    <location>
        <begin position="1"/>
        <end position="47"/>
    </location>
</feature>
<keyword evidence="3" id="KW-1185">Reference proteome</keyword>
<feature type="compositionally biased region" description="Polar residues" evidence="1">
    <location>
        <begin position="1"/>
        <end position="26"/>
    </location>
</feature>